<feature type="compositionally biased region" description="Low complexity" evidence="1">
    <location>
        <begin position="360"/>
        <end position="429"/>
    </location>
</feature>
<feature type="compositionally biased region" description="Low complexity" evidence="1">
    <location>
        <begin position="446"/>
        <end position="465"/>
    </location>
</feature>
<dbReference type="InterPro" id="IPR006311">
    <property type="entry name" value="TAT_signal"/>
</dbReference>
<evidence type="ECO:0000256" key="2">
    <source>
        <dbReference type="SAM" id="SignalP"/>
    </source>
</evidence>
<feature type="chain" id="PRO_5019003245" description="Cell surface protein" evidence="2">
    <location>
        <begin position="34"/>
        <end position="517"/>
    </location>
</feature>
<keyword evidence="2" id="KW-0732">Signal</keyword>
<dbReference type="OrthoDB" id="7210788at2"/>
<name>A0A430FEB4_9BIFI</name>
<protein>
    <recommendedName>
        <fullName evidence="5">Cell surface protein</fullName>
    </recommendedName>
</protein>
<organism evidence="3 4">
    <name type="scientific">Bifidobacterium callimiconis</name>
    <dbReference type="NCBI Taxonomy" id="2306973"/>
    <lineage>
        <taxon>Bacteria</taxon>
        <taxon>Bacillati</taxon>
        <taxon>Actinomycetota</taxon>
        <taxon>Actinomycetes</taxon>
        <taxon>Bifidobacteriales</taxon>
        <taxon>Bifidobacteriaceae</taxon>
        <taxon>Bifidobacterium</taxon>
    </lineage>
</organism>
<keyword evidence="4" id="KW-1185">Reference proteome</keyword>
<accession>A0A430FEB4</accession>
<feature type="region of interest" description="Disordered" evidence="1">
    <location>
        <begin position="353"/>
        <end position="465"/>
    </location>
</feature>
<feature type="compositionally biased region" description="Gly residues" evidence="1">
    <location>
        <begin position="45"/>
        <end position="56"/>
    </location>
</feature>
<dbReference type="EMBL" id="QXGJ01000004">
    <property type="protein sequence ID" value="RSX51118.1"/>
    <property type="molecule type" value="Genomic_DNA"/>
</dbReference>
<evidence type="ECO:0000313" key="4">
    <source>
        <dbReference type="Proteomes" id="UP000288607"/>
    </source>
</evidence>
<sequence>MSIRRTMLKTVCALSTVMAVCAGSVAFMAPAFAATRTSDTVTGGAVTGGTATGGGEASDRGNTSEDGNDGTGKDDTGTGTDPLATYTNVTLRWGMNDETNSAAYYGGCNFLSAGKAGNTGSAKVWTQELYKSTDGNVSIEKPDSSGRWVNASWDSRCLTRGGDAVTMGKRADGRSINTESQVVVTNGSGIMAADGSITISWKGSWTVAYYGGMTYWSVTDPTLTLDANGIGALTATASGYGSSMSDASKWVELSPRTIHVADITGVDLSQADSDHGFTVTPEYLGVAVTASGDHGGQAAKDDGNAEYWGSFPQSFVDFQLETGQSAYWYTAGSTRDFAKITLPMSVQFDSSYTVDVPEESPASTPSTGGTSSATTSNAAGGSTSNSDTTSSGSTSGSTDTTTSTTSGTASGLAGTSSGKAAAAPKASTSQGDTQRNHDADTAAKVADGSGDSSSDSDSAAASSASTESLIEDNARTIAAGSAGVAAATALPLGCGWLIRRRLGLDPSDALDRLLAGR</sequence>
<feature type="region of interest" description="Disordered" evidence="1">
    <location>
        <begin position="40"/>
        <end position="83"/>
    </location>
</feature>
<reference evidence="3 4" key="1">
    <citation type="submission" date="2018-09" db="EMBL/GenBank/DDBJ databases">
        <title>Characterization of the phylogenetic diversity of five novel species belonging to the genus Bifidobacterium.</title>
        <authorList>
            <person name="Lugli G.A."/>
            <person name="Duranti S."/>
            <person name="Milani C."/>
        </authorList>
    </citation>
    <scope>NUCLEOTIDE SEQUENCE [LARGE SCALE GENOMIC DNA]</scope>
    <source>
        <strain evidence="3 4">2028B</strain>
    </source>
</reference>
<evidence type="ECO:0000256" key="1">
    <source>
        <dbReference type="SAM" id="MobiDB-lite"/>
    </source>
</evidence>
<dbReference type="Proteomes" id="UP000288607">
    <property type="component" value="Unassembled WGS sequence"/>
</dbReference>
<dbReference type="AlphaFoldDB" id="A0A430FEB4"/>
<evidence type="ECO:0008006" key="5">
    <source>
        <dbReference type="Google" id="ProtNLM"/>
    </source>
</evidence>
<comment type="caution">
    <text evidence="3">The sequence shown here is derived from an EMBL/GenBank/DDBJ whole genome shotgun (WGS) entry which is preliminary data.</text>
</comment>
<dbReference type="PROSITE" id="PS51318">
    <property type="entry name" value="TAT"/>
    <property type="match status" value="1"/>
</dbReference>
<feature type="signal peptide" evidence="2">
    <location>
        <begin position="1"/>
        <end position="33"/>
    </location>
</feature>
<dbReference type="RefSeq" id="WP_126029879.1">
    <property type="nucleotide sequence ID" value="NZ_QXGJ01000004.1"/>
</dbReference>
<evidence type="ECO:0000313" key="3">
    <source>
        <dbReference type="EMBL" id="RSX51118.1"/>
    </source>
</evidence>
<proteinExistence type="predicted"/>
<gene>
    <name evidence="3" type="ORF">D2E23_0963</name>
</gene>